<comment type="caution">
    <text evidence="4">The sequence shown here is derived from an EMBL/GenBank/DDBJ whole genome shotgun (WGS) entry which is preliminary data.</text>
</comment>
<reference evidence="4 5" key="1">
    <citation type="submission" date="2015-06" db="EMBL/GenBank/DDBJ databases">
        <title>New insights into the roles of widespread benthic archaea in carbon and nitrogen cycling.</title>
        <authorList>
            <person name="Lazar C.S."/>
            <person name="Baker B.J."/>
            <person name="Seitz K.W."/>
            <person name="Hyde A.S."/>
            <person name="Dick G.J."/>
            <person name="Hinrichs K.-U."/>
            <person name="Teske A.P."/>
        </authorList>
    </citation>
    <scope>NUCLEOTIDE SEQUENCE [LARGE SCALE GENOMIC DNA]</scope>
    <source>
        <strain evidence="4">SG8-32-1</strain>
    </source>
</reference>
<dbReference type="PANTHER" id="PTHR45632">
    <property type="entry name" value="LD33804P"/>
    <property type="match status" value="1"/>
</dbReference>
<gene>
    <name evidence="4" type="ORF">AC477_02620</name>
</gene>
<protein>
    <recommendedName>
        <fullName evidence="6">Galactose oxidase</fullName>
    </recommendedName>
</protein>
<evidence type="ECO:0008006" key="6">
    <source>
        <dbReference type="Google" id="ProtNLM"/>
    </source>
</evidence>
<dbReference type="Gene3D" id="2.120.10.80">
    <property type="entry name" value="Kelch-type beta propeller"/>
    <property type="match status" value="2"/>
</dbReference>
<keyword evidence="3" id="KW-0812">Transmembrane</keyword>
<keyword evidence="3" id="KW-1133">Transmembrane helix</keyword>
<evidence type="ECO:0000256" key="3">
    <source>
        <dbReference type="SAM" id="Phobius"/>
    </source>
</evidence>
<proteinExistence type="predicted"/>
<name>A0A0M0BVN2_9ARCH</name>
<evidence type="ECO:0000313" key="4">
    <source>
        <dbReference type="EMBL" id="KON32672.1"/>
    </source>
</evidence>
<feature type="transmembrane region" description="Helical" evidence="3">
    <location>
        <begin position="330"/>
        <end position="350"/>
    </location>
</feature>
<sequence>MKNCKLIITLFLIFSSAQLAHSITLVKAVEESWTSKAPLPLSCWGIIAVNEKIYAIAGSGDYNNITYSNNAVFEYDPNLDNWAIKNIMPTKRYSFALVAYQNKIYVIGEPDGLNQVYDPETDKWENKTSMPTPRTQLEANVVNNKIYLIGGRTGGAHSTVALNEVYDPETDTWTTKAPIPYPVVQYASAVVDNKIYVIGGQDEYEMPLNLNVNQIYNATTDTWNFGAPIPKLVWQAAADATTGELAPKRIYVIGGLPSADLIGVDWNQIYNPESDTWTDGEAMPTARFQLDVTVLNDRLYVMRGSPFFNLSGTYSYENEQYTPVNYIPEFSSTTSLLITLVALLTVALVYRLRGAYR</sequence>
<dbReference type="EMBL" id="LFWU01000057">
    <property type="protein sequence ID" value="KON32672.1"/>
    <property type="molecule type" value="Genomic_DNA"/>
</dbReference>
<evidence type="ECO:0000256" key="2">
    <source>
        <dbReference type="ARBA" id="ARBA00022737"/>
    </source>
</evidence>
<evidence type="ECO:0000313" key="5">
    <source>
        <dbReference type="Proteomes" id="UP000037237"/>
    </source>
</evidence>
<organism evidence="4 5">
    <name type="scientific">miscellaneous Crenarchaeota group-1 archaeon SG8-32-1</name>
    <dbReference type="NCBI Taxonomy" id="1685124"/>
    <lineage>
        <taxon>Archaea</taxon>
        <taxon>Candidatus Bathyarchaeota</taxon>
        <taxon>MCG-1</taxon>
    </lineage>
</organism>
<dbReference type="PANTHER" id="PTHR45632:SF3">
    <property type="entry name" value="KELCH-LIKE PROTEIN 32"/>
    <property type="match status" value="1"/>
</dbReference>
<dbReference type="SUPFAM" id="SSF117281">
    <property type="entry name" value="Kelch motif"/>
    <property type="match status" value="1"/>
</dbReference>
<keyword evidence="1" id="KW-0880">Kelch repeat</keyword>
<dbReference type="InterPro" id="IPR006652">
    <property type="entry name" value="Kelch_1"/>
</dbReference>
<dbReference type="AlphaFoldDB" id="A0A0M0BVN2"/>
<dbReference type="Proteomes" id="UP000037237">
    <property type="component" value="Unassembled WGS sequence"/>
</dbReference>
<keyword evidence="3" id="KW-0472">Membrane</keyword>
<keyword evidence="2" id="KW-0677">Repeat</keyword>
<dbReference type="Pfam" id="PF24681">
    <property type="entry name" value="Kelch_KLHDC2_KLHL20_DRC7"/>
    <property type="match status" value="1"/>
</dbReference>
<evidence type="ECO:0000256" key="1">
    <source>
        <dbReference type="ARBA" id="ARBA00022441"/>
    </source>
</evidence>
<dbReference type="InterPro" id="IPR015915">
    <property type="entry name" value="Kelch-typ_b-propeller"/>
</dbReference>
<dbReference type="SMART" id="SM00612">
    <property type="entry name" value="Kelch"/>
    <property type="match status" value="5"/>
</dbReference>
<accession>A0A0M0BVN2</accession>